<comment type="caution">
    <text evidence="2">The sequence shown here is derived from an EMBL/GenBank/DDBJ whole genome shotgun (WGS) entry which is preliminary data.</text>
</comment>
<proteinExistence type="predicted"/>
<feature type="coiled-coil region" evidence="1">
    <location>
        <begin position="187"/>
        <end position="242"/>
    </location>
</feature>
<dbReference type="Proteomes" id="UP001341840">
    <property type="component" value="Unassembled WGS sequence"/>
</dbReference>
<evidence type="ECO:0000313" key="2">
    <source>
        <dbReference type="EMBL" id="MED6218621.1"/>
    </source>
</evidence>
<keyword evidence="1" id="KW-0175">Coiled coil</keyword>
<evidence type="ECO:0000256" key="1">
    <source>
        <dbReference type="SAM" id="Coils"/>
    </source>
</evidence>
<organism evidence="2 3">
    <name type="scientific">Stylosanthes scabra</name>
    <dbReference type="NCBI Taxonomy" id="79078"/>
    <lineage>
        <taxon>Eukaryota</taxon>
        <taxon>Viridiplantae</taxon>
        <taxon>Streptophyta</taxon>
        <taxon>Embryophyta</taxon>
        <taxon>Tracheophyta</taxon>
        <taxon>Spermatophyta</taxon>
        <taxon>Magnoliopsida</taxon>
        <taxon>eudicotyledons</taxon>
        <taxon>Gunneridae</taxon>
        <taxon>Pentapetalae</taxon>
        <taxon>rosids</taxon>
        <taxon>fabids</taxon>
        <taxon>Fabales</taxon>
        <taxon>Fabaceae</taxon>
        <taxon>Papilionoideae</taxon>
        <taxon>50 kb inversion clade</taxon>
        <taxon>dalbergioids sensu lato</taxon>
        <taxon>Dalbergieae</taxon>
        <taxon>Pterocarpus clade</taxon>
        <taxon>Stylosanthes</taxon>
    </lineage>
</organism>
<name>A0ABU6ZA22_9FABA</name>
<protein>
    <submittedName>
        <fullName evidence="2">Uncharacterized protein</fullName>
    </submittedName>
</protein>
<reference evidence="2 3" key="1">
    <citation type="journal article" date="2023" name="Plants (Basel)">
        <title>Bridging the Gap: Combining Genomics and Transcriptomics Approaches to Understand Stylosanthes scabra, an Orphan Legume from the Brazilian Caatinga.</title>
        <authorList>
            <person name="Ferreira-Neto J.R.C."/>
            <person name="da Silva M.D."/>
            <person name="Binneck E."/>
            <person name="de Melo N.F."/>
            <person name="da Silva R.H."/>
            <person name="de Melo A.L.T.M."/>
            <person name="Pandolfi V."/>
            <person name="Bustamante F.O."/>
            <person name="Brasileiro-Vidal A.C."/>
            <person name="Benko-Iseppon A.M."/>
        </authorList>
    </citation>
    <scope>NUCLEOTIDE SEQUENCE [LARGE SCALE GENOMIC DNA]</scope>
    <source>
        <tissue evidence="2">Leaves</tissue>
    </source>
</reference>
<keyword evidence="3" id="KW-1185">Reference proteome</keyword>
<sequence>MGGYIQNPTSPRPSRVGAGRVPVGTGWVATPMAGGLCTLLALRRRLIAKHQSDGEKDGNYLATADFMEETLPSLAKKRKRAQKEVTEESSTLVNALENGFDPILFVDRYLMTSEVEEALEDTEAEDSIVHVQHMLLRATVYCRDVQRKNAGIPALQTLLSKKDKSIKTLSYQVTDLEAESKSQGAEALRLEGVKKTLNEKFKKLEEEKRAAEKRVTELEASLKKAREVLVSMEKMKEEVEESVMTGVANIEKNMLEQVSLFALGTCFSKVLVYTKVVDGQIVEVAPAELPEVPEILK</sequence>
<accession>A0ABU6ZA22</accession>
<evidence type="ECO:0000313" key="3">
    <source>
        <dbReference type="Proteomes" id="UP001341840"/>
    </source>
</evidence>
<gene>
    <name evidence="2" type="ORF">PIB30_028320</name>
</gene>
<dbReference type="EMBL" id="JASCZI010271972">
    <property type="protein sequence ID" value="MED6218621.1"/>
    <property type="molecule type" value="Genomic_DNA"/>
</dbReference>